<keyword evidence="5" id="KW-0460">Magnesium</keyword>
<dbReference type="InterPro" id="IPR024185">
    <property type="entry name" value="FTHF_cligase-like_sf"/>
</dbReference>
<comment type="similarity">
    <text evidence="1 5">Belongs to the 5-formyltetrahydrofolate cyclo-ligase family.</text>
</comment>
<keyword evidence="2 4" id="KW-0547">Nucleotide-binding</keyword>
<name>A0A7T0KPR7_9CORY</name>
<dbReference type="EMBL" id="CP064955">
    <property type="protein sequence ID" value="QPK84249.1"/>
    <property type="molecule type" value="Genomic_DNA"/>
</dbReference>
<dbReference type="SUPFAM" id="SSF100950">
    <property type="entry name" value="NagB/RpiA/CoA transferase-like"/>
    <property type="match status" value="1"/>
</dbReference>
<organism evidence="6 7">
    <name type="scientific">Corynebacterium qintianiae</name>
    <dbReference type="NCBI Taxonomy" id="2709392"/>
    <lineage>
        <taxon>Bacteria</taxon>
        <taxon>Bacillati</taxon>
        <taxon>Actinomycetota</taxon>
        <taxon>Actinomycetes</taxon>
        <taxon>Mycobacteriales</taxon>
        <taxon>Corynebacteriaceae</taxon>
        <taxon>Corynebacterium</taxon>
    </lineage>
</organism>
<dbReference type="GO" id="GO:0035999">
    <property type="term" value="P:tetrahydrofolate interconversion"/>
    <property type="evidence" value="ECO:0007669"/>
    <property type="project" value="TreeGrafter"/>
</dbReference>
<evidence type="ECO:0000256" key="5">
    <source>
        <dbReference type="RuleBase" id="RU361279"/>
    </source>
</evidence>
<feature type="binding site" evidence="4">
    <location>
        <position position="51"/>
    </location>
    <ligand>
        <name>substrate</name>
    </ligand>
</feature>
<evidence type="ECO:0000313" key="6">
    <source>
        <dbReference type="EMBL" id="QPK84249.1"/>
    </source>
</evidence>
<keyword evidence="7" id="KW-1185">Reference proteome</keyword>
<dbReference type="Pfam" id="PF01812">
    <property type="entry name" value="5-FTHF_cyc-lig"/>
    <property type="match status" value="1"/>
</dbReference>
<dbReference type="AlphaFoldDB" id="A0A7T0KPR7"/>
<keyword evidence="6" id="KW-0436">Ligase</keyword>
<dbReference type="GO" id="GO:0046872">
    <property type="term" value="F:metal ion binding"/>
    <property type="evidence" value="ECO:0007669"/>
    <property type="project" value="UniProtKB-KW"/>
</dbReference>
<evidence type="ECO:0000313" key="7">
    <source>
        <dbReference type="Proteomes" id="UP000594586"/>
    </source>
</evidence>
<feature type="binding site" evidence="4">
    <location>
        <begin position="128"/>
        <end position="136"/>
    </location>
    <ligand>
        <name>ATP</name>
        <dbReference type="ChEBI" id="CHEBI:30616"/>
    </ligand>
</feature>
<dbReference type="EC" id="6.3.3.2" evidence="5"/>
<dbReference type="InterPro" id="IPR002698">
    <property type="entry name" value="FTHF_cligase"/>
</dbReference>
<comment type="cofactor">
    <cofactor evidence="5">
        <name>Mg(2+)</name>
        <dbReference type="ChEBI" id="CHEBI:18420"/>
    </cofactor>
</comment>
<dbReference type="PANTHER" id="PTHR23407:SF1">
    <property type="entry name" value="5-FORMYLTETRAHYDROFOLATE CYCLO-LIGASE"/>
    <property type="match status" value="1"/>
</dbReference>
<dbReference type="GO" id="GO:0030272">
    <property type="term" value="F:5-formyltetrahydrofolate cyclo-ligase activity"/>
    <property type="evidence" value="ECO:0007669"/>
    <property type="project" value="UniProtKB-EC"/>
</dbReference>
<sequence length="181" mass="19184">MREQHHAYRRHLRDNPELKRDLDRSITAHAVRYVASFGGGNAAAYHPLPSEPGGGGFVASLAAASRNLFLPVSLAGGVLHWTPHTEVARPGALGITEPAGARFNSNVLRSCCVIVVPALGVSRRDGMRLGKGAGYYDRALAGVAVPTVAVVYAREFVDGVPHDAHDVPADAVITEDGVFEL</sequence>
<dbReference type="NCBIfam" id="TIGR02727">
    <property type="entry name" value="MTHFS_bact"/>
    <property type="match status" value="1"/>
</dbReference>
<evidence type="ECO:0000256" key="2">
    <source>
        <dbReference type="ARBA" id="ARBA00022741"/>
    </source>
</evidence>
<evidence type="ECO:0000256" key="1">
    <source>
        <dbReference type="ARBA" id="ARBA00010638"/>
    </source>
</evidence>
<dbReference type="PANTHER" id="PTHR23407">
    <property type="entry name" value="ATPASE INHIBITOR/5-FORMYLTETRAHYDROFOLATE CYCLO-LIGASE"/>
    <property type="match status" value="1"/>
</dbReference>
<dbReference type="PIRSF" id="PIRSF006806">
    <property type="entry name" value="FTHF_cligase"/>
    <property type="match status" value="1"/>
</dbReference>
<gene>
    <name evidence="6" type="ORF">G7Y29_03255</name>
</gene>
<evidence type="ECO:0000256" key="3">
    <source>
        <dbReference type="ARBA" id="ARBA00022840"/>
    </source>
</evidence>
<keyword evidence="3 4" id="KW-0067">ATP-binding</keyword>
<comment type="catalytic activity">
    <reaction evidence="5">
        <text>(6S)-5-formyl-5,6,7,8-tetrahydrofolate + ATP = (6R)-5,10-methenyltetrahydrofolate + ADP + phosphate</text>
        <dbReference type="Rhea" id="RHEA:10488"/>
        <dbReference type="ChEBI" id="CHEBI:30616"/>
        <dbReference type="ChEBI" id="CHEBI:43474"/>
        <dbReference type="ChEBI" id="CHEBI:57455"/>
        <dbReference type="ChEBI" id="CHEBI:57457"/>
        <dbReference type="ChEBI" id="CHEBI:456216"/>
        <dbReference type="EC" id="6.3.3.2"/>
    </reaction>
</comment>
<protein>
    <recommendedName>
        <fullName evidence="5">5-formyltetrahydrofolate cyclo-ligase</fullName>
        <ecNumber evidence="5">6.3.3.2</ecNumber>
    </recommendedName>
</protein>
<dbReference type="GO" id="GO:0009396">
    <property type="term" value="P:folic acid-containing compound biosynthetic process"/>
    <property type="evidence" value="ECO:0007669"/>
    <property type="project" value="TreeGrafter"/>
</dbReference>
<reference evidence="6 7" key="1">
    <citation type="submission" date="2020-11" db="EMBL/GenBank/DDBJ databases">
        <title>Corynebacterium sp. MC1420.</title>
        <authorList>
            <person name="Zhou J."/>
        </authorList>
    </citation>
    <scope>NUCLEOTIDE SEQUENCE [LARGE SCALE GENOMIC DNA]</scope>
    <source>
        <strain evidence="6 7">MC1420</strain>
    </source>
</reference>
<dbReference type="Proteomes" id="UP000594586">
    <property type="component" value="Chromosome"/>
</dbReference>
<dbReference type="KEGG" id="cqn:G7Y29_03255"/>
<proteinExistence type="inferred from homology"/>
<dbReference type="Gene3D" id="3.40.50.10420">
    <property type="entry name" value="NagB/RpiA/CoA transferase-like"/>
    <property type="match status" value="1"/>
</dbReference>
<dbReference type="InterPro" id="IPR037171">
    <property type="entry name" value="NagB/RpiA_transferase-like"/>
</dbReference>
<dbReference type="GO" id="GO:0005524">
    <property type="term" value="F:ATP binding"/>
    <property type="evidence" value="ECO:0007669"/>
    <property type="project" value="UniProtKB-KW"/>
</dbReference>
<keyword evidence="5" id="KW-0479">Metal-binding</keyword>
<evidence type="ECO:0000256" key="4">
    <source>
        <dbReference type="PIRSR" id="PIRSR006806-1"/>
    </source>
</evidence>
<accession>A0A7T0KPR7</accession>